<evidence type="ECO:0000256" key="6">
    <source>
        <dbReference type="ARBA" id="ARBA00023136"/>
    </source>
</evidence>
<dbReference type="Pfam" id="PF00691">
    <property type="entry name" value="OmpA"/>
    <property type="match status" value="1"/>
</dbReference>
<keyword evidence="6 7" id="KW-0472">Membrane</keyword>
<gene>
    <name evidence="10" type="ORF">C1H69_01605</name>
</gene>
<name>A0A2N7UB85_9GAMM</name>
<dbReference type="OrthoDB" id="9815217at2"/>
<dbReference type="Proteomes" id="UP000235803">
    <property type="component" value="Unassembled WGS sequence"/>
</dbReference>
<evidence type="ECO:0000256" key="7">
    <source>
        <dbReference type="PROSITE-ProRule" id="PRU00473"/>
    </source>
</evidence>
<evidence type="ECO:0000256" key="2">
    <source>
        <dbReference type="ARBA" id="ARBA00008914"/>
    </source>
</evidence>
<protein>
    <submittedName>
        <fullName evidence="10">Flagellar motor protein MotB</fullName>
    </submittedName>
</protein>
<evidence type="ECO:0000256" key="5">
    <source>
        <dbReference type="ARBA" id="ARBA00022989"/>
    </source>
</evidence>
<proteinExistence type="inferred from homology"/>
<dbReference type="InterPro" id="IPR025713">
    <property type="entry name" value="MotB-like_N_dom"/>
</dbReference>
<sequence>MTRISPSGGSDHRGPMRHESLMATHHDPDQDNTWMIGYLDIMTLLVALMVLLFSISFMDDGEPRDARALDAEWPMTIPLPSELTWAMAARPLLPSDQLSPGAISAALGVAGLPVRRGLVEPAPKGAPALLALPSARPEPTAPVAFASPPTPLELLSRIPRLAGPPPDALPFPQPVLPRDTEMAAPLADFMLVLTDRPPTGALSVMPQAIAGAMALNRSLSERIEEAPYLPDLEGVEVSRVAEGIKLRVEDQLLFPTAEAELTDEGQSLVQRLVEVIQRHDGEVAVEGHTDSRSIQTPEFPSNWVLSSARAIAIVHALEQAGVSSHRLRAVGLADTQPLAGNDTVEGRAQNRRVEVTIHAR</sequence>
<dbReference type="AlphaFoldDB" id="A0A2N7UB85"/>
<comment type="subcellular location">
    <subcellularLocation>
        <location evidence="1">Cell membrane</location>
        <topology evidence="1">Single-pass membrane protein</topology>
    </subcellularLocation>
</comment>
<comment type="similarity">
    <text evidence="2">Belongs to the MotB family.</text>
</comment>
<evidence type="ECO:0000256" key="3">
    <source>
        <dbReference type="ARBA" id="ARBA00022475"/>
    </source>
</evidence>
<accession>A0A2N7UB85</accession>
<dbReference type="PANTHER" id="PTHR30329:SF21">
    <property type="entry name" value="LIPOPROTEIN YIAD-RELATED"/>
    <property type="match status" value="1"/>
</dbReference>
<evidence type="ECO:0000256" key="8">
    <source>
        <dbReference type="SAM" id="Phobius"/>
    </source>
</evidence>
<dbReference type="CDD" id="cd07185">
    <property type="entry name" value="OmpA_C-like"/>
    <property type="match status" value="1"/>
</dbReference>
<reference evidence="10 11" key="1">
    <citation type="submission" date="2018-01" db="EMBL/GenBank/DDBJ databases">
        <title>Halomonas endophytica sp. nov., isolated from storage liquid in the stems of Populus euphratica.</title>
        <authorList>
            <person name="Chen C."/>
        </authorList>
    </citation>
    <scope>NUCLEOTIDE SEQUENCE [LARGE SCALE GENOMIC DNA]</scope>
    <source>
        <strain evidence="10 11">MC28</strain>
    </source>
</reference>
<comment type="caution">
    <text evidence="10">The sequence shown here is derived from an EMBL/GenBank/DDBJ whole genome shotgun (WGS) entry which is preliminary data.</text>
</comment>
<evidence type="ECO:0000256" key="4">
    <source>
        <dbReference type="ARBA" id="ARBA00022692"/>
    </source>
</evidence>
<evidence type="ECO:0000259" key="9">
    <source>
        <dbReference type="PROSITE" id="PS51123"/>
    </source>
</evidence>
<dbReference type="SUPFAM" id="SSF103088">
    <property type="entry name" value="OmpA-like"/>
    <property type="match status" value="1"/>
</dbReference>
<feature type="domain" description="OmpA-like" evidence="9">
    <location>
        <begin position="240"/>
        <end position="360"/>
    </location>
</feature>
<organism evidence="10 11">
    <name type="scientific">Billgrantia endophytica</name>
    <dbReference type="NCBI Taxonomy" id="2033802"/>
    <lineage>
        <taxon>Bacteria</taxon>
        <taxon>Pseudomonadati</taxon>
        <taxon>Pseudomonadota</taxon>
        <taxon>Gammaproteobacteria</taxon>
        <taxon>Oceanospirillales</taxon>
        <taxon>Halomonadaceae</taxon>
        <taxon>Billgrantia</taxon>
    </lineage>
</organism>
<evidence type="ECO:0000256" key="1">
    <source>
        <dbReference type="ARBA" id="ARBA00004162"/>
    </source>
</evidence>
<dbReference type="InterPro" id="IPR050330">
    <property type="entry name" value="Bact_OuterMem_StrucFunc"/>
</dbReference>
<keyword evidence="10" id="KW-0966">Cell projection</keyword>
<keyword evidence="11" id="KW-1185">Reference proteome</keyword>
<dbReference type="RefSeq" id="WP_102651674.1">
    <property type="nucleotide sequence ID" value="NZ_PNRF01000005.1"/>
</dbReference>
<evidence type="ECO:0000313" key="11">
    <source>
        <dbReference type="Proteomes" id="UP000235803"/>
    </source>
</evidence>
<keyword evidence="10" id="KW-0282">Flagellum</keyword>
<dbReference type="GO" id="GO:0005886">
    <property type="term" value="C:plasma membrane"/>
    <property type="evidence" value="ECO:0007669"/>
    <property type="project" value="UniProtKB-SubCell"/>
</dbReference>
<dbReference type="PROSITE" id="PS51123">
    <property type="entry name" value="OMPA_2"/>
    <property type="match status" value="1"/>
</dbReference>
<evidence type="ECO:0000313" key="10">
    <source>
        <dbReference type="EMBL" id="PMR77702.1"/>
    </source>
</evidence>
<dbReference type="InterPro" id="IPR036737">
    <property type="entry name" value="OmpA-like_sf"/>
</dbReference>
<dbReference type="EMBL" id="PNRF01000005">
    <property type="protein sequence ID" value="PMR77702.1"/>
    <property type="molecule type" value="Genomic_DNA"/>
</dbReference>
<keyword evidence="4 8" id="KW-0812">Transmembrane</keyword>
<keyword evidence="10" id="KW-0969">Cilium</keyword>
<keyword evidence="3" id="KW-1003">Cell membrane</keyword>
<dbReference type="Pfam" id="PF13677">
    <property type="entry name" value="MotB_plug"/>
    <property type="match status" value="1"/>
</dbReference>
<dbReference type="InterPro" id="IPR006665">
    <property type="entry name" value="OmpA-like"/>
</dbReference>
<keyword evidence="5 8" id="KW-1133">Transmembrane helix</keyword>
<dbReference type="Gene3D" id="3.30.1330.60">
    <property type="entry name" value="OmpA-like domain"/>
    <property type="match status" value="1"/>
</dbReference>
<feature type="transmembrane region" description="Helical" evidence="8">
    <location>
        <begin position="35"/>
        <end position="57"/>
    </location>
</feature>
<dbReference type="PANTHER" id="PTHR30329">
    <property type="entry name" value="STATOR ELEMENT OF FLAGELLAR MOTOR COMPLEX"/>
    <property type="match status" value="1"/>
</dbReference>